<protein>
    <submittedName>
        <fullName evidence="2">Uncharacterized protein</fullName>
    </submittedName>
</protein>
<organism evidence="2 3">
    <name type="scientific">Phyllosticta citriasiana</name>
    <dbReference type="NCBI Taxonomy" id="595635"/>
    <lineage>
        <taxon>Eukaryota</taxon>
        <taxon>Fungi</taxon>
        <taxon>Dikarya</taxon>
        <taxon>Ascomycota</taxon>
        <taxon>Pezizomycotina</taxon>
        <taxon>Dothideomycetes</taxon>
        <taxon>Dothideomycetes incertae sedis</taxon>
        <taxon>Botryosphaeriales</taxon>
        <taxon>Phyllostictaceae</taxon>
        <taxon>Phyllosticta</taxon>
    </lineage>
</organism>
<proteinExistence type="predicted"/>
<comment type="caution">
    <text evidence="2">The sequence shown here is derived from an EMBL/GenBank/DDBJ whole genome shotgun (WGS) entry which is preliminary data.</text>
</comment>
<dbReference type="Proteomes" id="UP001363622">
    <property type="component" value="Unassembled WGS sequence"/>
</dbReference>
<evidence type="ECO:0000256" key="1">
    <source>
        <dbReference type="SAM" id="MobiDB-lite"/>
    </source>
</evidence>
<feature type="region of interest" description="Disordered" evidence="1">
    <location>
        <begin position="33"/>
        <end position="54"/>
    </location>
</feature>
<keyword evidence="3" id="KW-1185">Reference proteome</keyword>
<gene>
    <name evidence="2" type="ORF">IWZ03DRAFT_206081</name>
</gene>
<evidence type="ECO:0000313" key="2">
    <source>
        <dbReference type="EMBL" id="KAK7515546.1"/>
    </source>
</evidence>
<evidence type="ECO:0000313" key="3">
    <source>
        <dbReference type="Proteomes" id="UP001363622"/>
    </source>
</evidence>
<dbReference type="EMBL" id="JBBPHU010000007">
    <property type="protein sequence ID" value="KAK7515546.1"/>
    <property type="molecule type" value="Genomic_DNA"/>
</dbReference>
<reference evidence="2 3" key="1">
    <citation type="submission" date="2024-04" db="EMBL/GenBank/DDBJ databases">
        <title>Phyllosticta paracitricarpa is synonymous to the EU quarantine fungus P. citricarpa based on phylogenomic analyses.</title>
        <authorList>
            <consortium name="Lawrence Berkeley National Laboratory"/>
            <person name="Van Ingen-Buijs V.A."/>
            <person name="Van Westerhoven A.C."/>
            <person name="Haridas S."/>
            <person name="Skiadas P."/>
            <person name="Martin F."/>
            <person name="Groenewald J.Z."/>
            <person name="Crous P.W."/>
            <person name="Seidl M.F."/>
        </authorList>
    </citation>
    <scope>NUCLEOTIDE SEQUENCE [LARGE SCALE GENOMIC DNA]</scope>
    <source>
        <strain evidence="2 3">CBS 123371</strain>
    </source>
</reference>
<sequence length="150" mass="17353">MEYIASSSNRTDFRAHPALINSTGLDSTLHAEAQHSKGKEREQRRWRRSNERKQRWKERWKEMKSKQRQQAHWVSPALPCPALVLTHLHLAPSLFCRRMLWIAPNPLSFSLGIPSAGGARSDDFSLRLAAVHGSSLLQRYSKRRLQRTND</sequence>
<accession>A0ABR1KNH7</accession>
<name>A0ABR1KNH7_9PEZI</name>